<evidence type="ECO:0000313" key="9">
    <source>
        <dbReference type="EMBL" id="AEV32073.1"/>
    </source>
</evidence>
<dbReference type="UniPathway" id="UPA00537">
    <property type="reaction ID" value="UER00594"/>
</dbReference>
<dbReference type="Pfam" id="PF21948">
    <property type="entry name" value="LplA-B_cat"/>
    <property type="match status" value="1"/>
</dbReference>
<dbReference type="GO" id="GO:0005524">
    <property type="term" value="F:ATP binding"/>
    <property type="evidence" value="ECO:0007669"/>
    <property type="project" value="UniProtKB-KW"/>
</dbReference>
<dbReference type="GO" id="GO:0009249">
    <property type="term" value="P:protein lipoylation"/>
    <property type="evidence" value="ECO:0007669"/>
    <property type="project" value="InterPro"/>
</dbReference>
<proteinExistence type="predicted"/>
<dbReference type="PATRIC" id="fig|926562.3.peg.1082"/>
<dbReference type="PROSITE" id="PS51733">
    <property type="entry name" value="BPL_LPL_CATALYTIC"/>
    <property type="match status" value="1"/>
</dbReference>
<dbReference type="AlphaFoldDB" id="G8R4I4"/>
<dbReference type="Gene3D" id="3.30.390.50">
    <property type="entry name" value="CO dehydrogenase flavoprotein, C-terminal domain"/>
    <property type="match status" value="1"/>
</dbReference>
<evidence type="ECO:0000313" key="10">
    <source>
        <dbReference type="Proteomes" id="UP000005631"/>
    </source>
</evidence>
<dbReference type="InterPro" id="IPR045864">
    <property type="entry name" value="aa-tRNA-synth_II/BPL/LPL"/>
</dbReference>
<dbReference type="OrthoDB" id="9787898at2"/>
<keyword evidence="10" id="KW-1185">Reference proteome</keyword>
<evidence type="ECO:0000256" key="3">
    <source>
        <dbReference type="ARBA" id="ARBA00012367"/>
    </source>
</evidence>
<keyword evidence="4 9" id="KW-0436">Ligase</keyword>
<name>G8R4I4_OWEHD</name>
<keyword evidence="5" id="KW-0547">Nucleotide-binding</keyword>
<dbReference type="Proteomes" id="UP000005631">
    <property type="component" value="Chromosome"/>
</dbReference>
<organism evidence="9 10">
    <name type="scientific">Owenweeksia hongkongensis (strain DSM 17368 / CIP 108786 / JCM 12287 / NRRL B-23963 / UST20020801)</name>
    <dbReference type="NCBI Taxonomy" id="926562"/>
    <lineage>
        <taxon>Bacteria</taxon>
        <taxon>Pseudomonadati</taxon>
        <taxon>Bacteroidota</taxon>
        <taxon>Flavobacteriia</taxon>
        <taxon>Flavobacteriales</taxon>
        <taxon>Owenweeksiaceae</taxon>
        <taxon>Owenweeksia</taxon>
    </lineage>
</organism>
<dbReference type="RefSeq" id="WP_014201433.1">
    <property type="nucleotide sequence ID" value="NC_016599.1"/>
</dbReference>
<keyword evidence="9" id="KW-0808">Transferase</keyword>
<evidence type="ECO:0000256" key="2">
    <source>
        <dbReference type="ARBA" id="ARBA00005124"/>
    </source>
</evidence>
<evidence type="ECO:0000259" key="8">
    <source>
        <dbReference type="PROSITE" id="PS51733"/>
    </source>
</evidence>
<dbReference type="Pfam" id="PF10437">
    <property type="entry name" value="Lip_prot_lig_C"/>
    <property type="match status" value="1"/>
</dbReference>
<dbReference type="PANTHER" id="PTHR12561">
    <property type="entry name" value="LIPOATE-PROTEIN LIGASE"/>
    <property type="match status" value="1"/>
</dbReference>
<dbReference type="KEGG" id="oho:Oweho_1066"/>
<protein>
    <recommendedName>
        <fullName evidence="3">lipoate--protein ligase</fullName>
        <ecNumber evidence="3">6.3.1.20</ecNumber>
    </recommendedName>
</protein>
<dbReference type="InterPro" id="IPR004562">
    <property type="entry name" value="LipoylTrfase_LipoateP_Ligase"/>
</dbReference>
<evidence type="ECO:0000256" key="6">
    <source>
        <dbReference type="ARBA" id="ARBA00022840"/>
    </source>
</evidence>
<accession>G8R4I4</accession>
<sequence>MLCIDNPYIEPYFNQAVEEYFLKNSDENIFMLWRNDNAIIVGKHQNTLAEINVENVKERDIKVVRRLTGGGAVFHDLGNLNYTFIMGYGEEGAKVDFKKYNQPIIDVLAGLGVKAHFSGRNDILIDDQKFSGNAEHIYHQKQRVLHHGTLLYASNVKDISDALKVNPLKFEGKARKSVVSRVTNISSHLKDDIGVEAFRQEVMMHITKLYPDAEPYTLTETDKREIQKLADEKYSQWHWNFGYSPKYGLKKGVKTLGGHVEVHLNVDKGLITDLDIFGDFFVNKDIEPLVEGLKGVEHREEVVLQKLKELQSSAYFNNISGDELVEAFF</sequence>
<dbReference type="EMBL" id="CP003156">
    <property type="protein sequence ID" value="AEV32073.1"/>
    <property type="molecule type" value="Genomic_DNA"/>
</dbReference>
<dbReference type="STRING" id="926562.Oweho_1066"/>
<dbReference type="HOGENOM" id="CLU_022986_0_2_10"/>
<evidence type="ECO:0000256" key="5">
    <source>
        <dbReference type="ARBA" id="ARBA00022741"/>
    </source>
</evidence>
<comment type="pathway">
    <text evidence="1">Protein modification; protein lipoylation via exogenous pathway; protein N(6)-(lipoyl)lysine from lipoate: step 2/2.</text>
</comment>
<gene>
    <name evidence="9" type="ordered locus">Oweho_1066</name>
</gene>
<comment type="catalytic activity">
    <reaction evidence="7">
        <text>L-lysyl-[lipoyl-carrier protein] + (R)-lipoate + ATP = N(6)-[(R)-lipoyl]-L-lysyl-[lipoyl-carrier protein] + AMP + diphosphate + H(+)</text>
        <dbReference type="Rhea" id="RHEA:49288"/>
        <dbReference type="Rhea" id="RHEA-COMP:10500"/>
        <dbReference type="Rhea" id="RHEA-COMP:10502"/>
        <dbReference type="ChEBI" id="CHEBI:15378"/>
        <dbReference type="ChEBI" id="CHEBI:29969"/>
        <dbReference type="ChEBI" id="CHEBI:30616"/>
        <dbReference type="ChEBI" id="CHEBI:33019"/>
        <dbReference type="ChEBI" id="CHEBI:83088"/>
        <dbReference type="ChEBI" id="CHEBI:83099"/>
        <dbReference type="ChEBI" id="CHEBI:456215"/>
        <dbReference type="EC" id="6.3.1.20"/>
    </reaction>
</comment>
<reference evidence="9 10" key="1">
    <citation type="journal article" date="2012" name="Stand. Genomic Sci.">
        <title>Genome sequence of the orange-pigmented seawater bacterium Owenweeksia hongkongensis type strain (UST20020801(T)).</title>
        <authorList>
            <person name="Riedel T."/>
            <person name="Held B."/>
            <person name="Nolan M."/>
            <person name="Lucas S."/>
            <person name="Lapidus A."/>
            <person name="Tice H."/>
            <person name="Del Rio T.G."/>
            <person name="Cheng J.F."/>
            <person name="Han C."/>
            <person name="Tapia R."/>
            <person name="Goodwin L.A."/>
            <person name="Pitluck S."/>
            <person name="Liolios K."/>
            <person name="Mavromatis K."/>
            <person name="Pagani I."/>
            <person name="Ivanova N."/>
            <person name="Mikhailova N."/>
            <person name="Pati A."/>
            <person name="Chen A."/>
            <person name="Palaniappan K."/>
            <person name="Rohde M."/>
            <person name="Tindall B.J."/>
            <person name="Detter J.C."/>
            <person name="Goker M."/>
            <person name="Woyke T."/>
            <person name="Bristow J."/>
            <person name="Eisen J.A."/>
            <person name="Markowitz V."/>
            <person name="Hugenholtz P."/>
            <person name="Klenk H.P."/>
            <person name="Kyrpides N.C."/>
        </authorList>
    </citation>
    <scope>NUCLEOTIDE SEQUENCE</scope>
    <source>
        <strain evidence="10">DSM 17368 / JCM 12287 / NRRL B-23963</strain>
    </source>
</reference>
<dbReference type="Gene3D" id="3.30.930.10">
    <property type="entry name" value="Bira Bifunctional Protein, Domain 2"/>
    <property type="match status" value="1"/>
</dbReference>
<dbReference type="SUPFAM" id="SSF82649">
    <property type="entry name" value="SufE/NifU"/>
    <property type="match status" value="1"/>
</dbReference>
<dbReference type="InterPro" id="IPR019491">
    <property type="entry name" value="Lipoate_protein_ligase_C"/>
</dbReference>
<dbReference type="CDD" id="cd16443">
    <property type="entry name" value="LplA"/>
    <property type="match status" value="1"/>
</dbReference>
<dbReference type="NCBIfam" id="TIGR00545">
    <property type="entry name" value="lipoyltrans"/>
    <property type="match status" value="1"/>
</dbReference>
<evidence type="ECO:0000256" key="7">
    <source>
        <dbReference type="ARBA" id="ARBA00048037"/>
    </source>
</evidence>
<dbReference type="EC" id="6.3.1.20" evidence="3"/>
<comment type="pathway">
    <text evidence="2">Protein modification; protein lipoylation via exogenous pathway; protein N(6)-(lipoyl)lysine from lipoate: step 1/2.</text>
</comment>
<evidence type="ECO:0000256" key="4">
    <source>
        <dbReference type="ARBA" id="ARBA00022598"/>
    </source>
</evidence>
<dbReference type="GO" id="GO:0017118">
    <property type="term" value="F:lipoyltransferase activity"/>
    <property type="evidence" value="ECO:0007669"/>
    <property type="project" value="TreeGrafter"/>
</dbReference>
<dbReference type="GO" id="GO:0005737">
    <property type="term" value="C:cytoplasm"/>
    <property type="evidence" value="ECO:0007669"/>
    <property type="project" value="TreeGrafter"/>
</dbReference>
<keyword evidence="6" id="KW-0067">ATP-binding</keyword>
<dbReference type="InterPro" id="IPR004143">
    <property type="entry name" value="BPL_LPL_catalytic"/>
</dbReference>
<dbReference type="eggNOG" id="COG0095">
    <property type="taxonomic scope" value="Bacteria"/>
</dbReference>
<evidence type="ECO:0000256" key="1">
    <source>
        <dbReference type="ARBA" id="ARBA00005085"/>
    </source>
</evidence>
<dbReference type="PANTHER" id="PTHR12561:SF3">
    <property type="entry name" value="LIPOYLTRANSFERASE 1, MITOCHONDRIAL"/>
    <property type="match status" value="1"/>
</dbReference>
<dbReference type="SUPFAM" id="SSF55681">
    <property type="entry name" value="Class II aaRS and biotin synthetases"/>
    <property type="match status" value="1"/>
</dbReference>
<feature type="domain" description="BPL/LPL catalytic" evidence="8">
    <location>
        <begin position="24"/>
        <end position="214"/>
    </location>
</feature>
<dbReference type="GO" id="GO:0016979">
    <property type="term" value="F:lipoate-protein ligase activity"/>
    <property type="evidence" value="ECO:0007669"/>
    <property type="project" value="UniProtKB-EC"/>
</dbReference>